<dbReference type="PANTHER" id="PTHR10631:SF3">
    <property type="entry name" value="TRNA (GUANINE(26)-N(2))-DIMETHYLTRANSFERASE"/>
    <property type="match status" value="1"/>
</dbReference>
<dbReference type="GO" id="GO:0000049">
    <property type="term" value="F:tRNA binding"/>
    <property type="evidence" value="ECO:0007669"/>
    <property type="project" value="UniProtKB-UniRule"/>
</dbReference>
<dbReference type="Gene3D" id="3.30.56.70">
    <property type="entry name" value="N2,N2-dimethylguanosine tRNA methyltransferase, C-terminal domain"/>
    <property type="match status" value="1"/>
</dbReference>
<organism evidence="11 12">
    <name type="scientific">Peronospora effusa</name>
    <dbReference type="NCBI Taxonomy" id="542832"/>
    <lineage>
        <taxon>Eukaryota</taxon>
        <taxon>Sar</taxon>
        <taxon>Stramenopiles</taxon>
        <taxon>Oomycota</taxon>
        <taxon>Peronosporomycetes</taxon>
        <taxon>Peronosporales</taxon>
        <taxon>Peronosporaceae</taxon>
        <taxon>Peronospora</taxon>
    </lineage>
</organism>
<dbReference type="Proteomes" id="UP000282087">
    <property type="component" value="Unassembled WGS sequence"/>
</dbReference>
<dbReference type="GO" id="GO:0160104">
    <property type="term" value="F:tRNA (guanine(26)-N2)-dimethyltransferase activity"/>
    <property type="evidence" value="ECO:0007669"/>
    <property type="project" value="UniProtKB-UniRule"/>
</dbReference>
<evidence type="ECO:0000256" key="4">
    <source>
        <dbReference type="ARBA" id="ARBA00022691"/>
    </source>
</evidence>
<name>A0A3M6VG24_9STRA</name>
<evidence type="ECO:0000256" key="3">
    <source>
        <dbReference type="ARBA" id="ARBA00022679"/>
    </source>
</evidence>
<evidence type="ECO:0000256" key="1">
    <source>
        <dbReference type="ARBA" id="ARBA00022555"/>
    </source>
</evidence>
<evidence type="ECO:0000256" key="7">
    <source>
        <dbReference type="ARBA" id="ARBA00039099"/>
    </source>
</evidence>
<evidence type="ECO:0000313" key="11">
    <source>
        <dbReference type="EMBL" id="RMX65619.1"/>
    </source>
</evidence>
<evidence type="ECO:0000313" key="12">
    <source>
        <dbReference type="Proteomes" id="UP000282087"/>
    </source>
</evidence>
<evidence type="ECO:0000256" key="5">
    <source>
        <dbReference type="ARBA" id="ARBA00022694"/>
    </source>
</evidence>
<keyword evidence="4 9" id="KW-0949">S-adenosyl-L-methionine</keyword>
<keyword evidence="3 9" id="KW-0808">Transferase</keyword>
<feature type="region of interest" description="Disordered" evidence="10">
    <location>
        <begin position="463"/>
        <end position="546"/>
    </location>
</feature>
<comment type="catalytic activity">
    <reaction evidence="8 9">
        <text>guanosine(26) in tRNA + 2 S-adenosyl-L-methionine = N(2)-dimethylguanosine(26) in tRNA + 2 S-adenosyl-L-homocysteine + 2 H(+)</text>
        <dbReference type="Rhea" id="RHEA:43140"/>
        <dbReference type="Rhea" id="RHEA-COMP:10359"/>
        <dbReference type="Rhea" id="RHEA-COMP:10360"/>
        <dbReference type="ChEBI" id="CHEBI:15378"/>
        <dbReference type="ChEBI" id="CHEBI:57856"/>
        <dbReference type="ChEBI" id="CHEBI:59789"/>
        <dbReference type="ChEBI" id="CHEBI:74269"/>
        <dbReference type="ChEBI" id="CHEBI:74513"/>
        <dbReference type="EC" id="2.1.1.216"/>
    </reaction>
</comment>
<comment type="similarity">
    <text evidence="9">Belongs to the class I-like SAM-binding methyltransferase superfamily. Trm1 family.</text>
</comment>
<dbReference type="Gene3D" id="3.40.50.150">
    <property type="entry name" value="Vaccinia Virus protein VP39"/>
    <property type="match status" value="1"/>
</dbReference>
<keyword evidence="5 9" id="KW-0819">tRNA processing</keyword>
<dbReference type="GO" id="GO:0002940">
    <property type="term" value="P:tRNA N2-guanine methylation"/>
    <property type="evidence" value="ECO:0007669"/>
    <property type="project" value="TreeGrafter"/>
</dbReference>
<accession>A0A3M6VG24</accession>
<gene>
    <name evidence="11" type="ORF">DD238_003455</name>
</gene>
<keyword evidence="6 9" id="KW-0694">RNA-binding</keyword>
<comment type="caution">
    <text evidence="11">The sequence shown here is derived from an EMBL/GenBank/DDBJ whole genome shotgun (WGS) entry which is preliminary data.</text>
</comment>
<dbReference type="InterPro" id="IPR002905">
    <property type="entry name" value="Trm1"/>
</dbReference>
<dbReference type="NCBIfam" id="TIGR00308">
    <property type="entry name" value="TRM1"/>
    <property type="match status" value="1"/>
</dbReference>
<keyword evidence="12" id="KW-1185">Reference proteome</keyword>
<evidence type="ECO:0000256" key="8">
    <source>
        <dbReference type="ARBA" id="ARBA00051897"/>
    </source>
</evidence>
<dbReference type="EMBL" id="QLLG01000238">
    <property type="protein sequence ID" value="RMX65619.1"/>
    <property type="molecule type" value="Genomic_DNA"/>
</dbReference>
<dbReference type="SUPFAM" id="SSF53335">
    <property type="entry name" value="S-adenosyl-L-methionine-dependent methyltransferases"/>
    <property type="match status" value="1"/>
</dbReference>
<evidence type="ECO:0000256" key="2">
    <source>
        <dbReference type="ARBA" id="ARBA00022603"/>
    </source>
</evidence>
<dbReference type="VEuPathDB" id="FungiDB:DD237_003960"/>
<dbReference type="PROSITE" id="PS51626">
    <property type="entry name" value="SAM_MT_TRM1"/>
    <property type="match status" value="1"/>
</dbReference>
<proteinExistence type="inferred from homology"/>
<evidence type="ECO:0000256" key="6">
    <source>
        <dbReference type="ARBA" id="ARBA00022884"/>
    </source>
</evidence>
<sequence>MSSPLAASLATKLQEKPAPIGHKIIREGNGVMIFPEQNQVFYNPVQVLNRDLSIAMISEFARCRAREQLTKESRKAFHATGGDTKFEPRIFTDEEIDKHLVDTAETNGIRIFEALAASGLRSIRYFQQIPGVKSILVNDMDPAAVETIKRNVAFNELPLDRVIPNEADATNVMYNHRQHTDQFDVIDLDPYGSASIFLDGAVQSVTNGGLLCVTCTDMPVLSGKQPEVCFSRYGALPNKSHYLHEMALRMVLHTIESSANRYARHIVPIASCSIDFYVRVFVRVYKSPANVKKAMTKLSHVFQCVQCESFHLQPLGVSSGNSYHASRGPVVGQQCDQCQGKYKMAGPIWSAPLHSRDIVLKILDRVEKSTSEFPTKPRLHGLLTTLSEELIDAPLYYTLPGLSKVLHCTNPRMSQIQGAIRHAGYEVSQFHKVPDAIKTTAPNDVLWDIMRCWVKKYPLNKKRKDQETPGSRILAKEPKFDANFSSKRPGPNEKPKALRYPLNPEPNWGPKARAVGKKADIVVTPVGTNNEDQIHEPNTKKKAKME</sequence>
<keyword evidence="1 9" id="KW-0820">tRNA-binding</keyword>
<dbReference type="Pfam" id="PF02005">
    <property type="entry name" value="TRM"/>
    <property type="match status" value="1"/>
</dbReference>
<dbReference type="FunFam" id="3.30.56.70:FF:000001">
    <property type="entry name" value="tRNA (guanine(26)-N(2))-dimethyltransferase"/>
    <property type="match status" value="1"/>
</dbReference>
<dbReference type="EC" id="2.1.1.216" evidence="7 9"/>
<feature type="compositionally biased region" description="Basic and acidic residues" evidence="10">
    <location>
        <begin position="532"/>
        <end position="546"/>
    </location>
</feature>
<evidence type="ECO:0000256" key="10">
    <source>
        <dbReference type="SAM" id="MobiDB-lite"/>
    </source>
</evidence>
<dbReference type="InterPro" id="IPR029063">
    <property type="entry name" value="SAM-dependent_MTases_sf"/>
</dbReference>
<keyword evidence="2 9" id="KW-0489">Methyltransferase</keyword>
<protein>
    <recommendedName>
        <fullName evidence="7 9">tRNA (guanine(26)-N(2))-dimethyltransferase</fullName>
        <ecNumber evidence="7 9">2.1.1.216</ecNumber>
    </recommendedName>
</protein>
<dbReference type="PANTHER" id="PTHR10631">
    <property type="entry name" value="N 2 ,N 2 -DIMETHYLGUANOSINE TRNA METHYLTRANSFERASE"/>
    <property type="match status" value="1"/>
</dbReference>
<evidence type="ECO:0000256" key="9">
    <source>
        <dbReference type="PROSITE-ProRule" id="PRU00958"/>
    </source>
</evidence>
<dbReference type="STRING" id="542832.A0A3M6VG24"/>
<reference evidence="11 12" key="1">
    <citation type="submission" date="2018-06" db="EMBL/GenBank/DDBJ databases">
        <title>Comparative genomics of downy mildews reveals potential adaptations to biotrophy.</title>
        <authorList>
            <person name="Fletcher K."/>
            <person name="Klosterman S.J."/>
            <person name="Derevnina L."/>
            <person name="Martin F."/>
            <person name="Koike S."/>
            <person name="Reyes Chin-Wo S."/>
            <person name="Mou B."/>
            <person name="Michelmore R."/>
        </authorList>
    </citation>
    <scope>NUCLEOTIDE SEQUENCE [LARGE SCALE GENOMIC DNA]</scope>
    <source>
        <strain evidence="11 12">R14</strain>
    </source>
</reference>
<dbReference type="InterPro" id="IPR042296">
    <property type="entry name" value="tRNA_met_Trm1_C"/>
</dbReference>
<dbReference type="GO" id="GO:0005634">
    <property type="term" value="C:nucleus"/>
    <property type="evidence" value="ECO:0007669"/>
    <property type="project" value="TreeGrafter"/>
</dbReference>
<dbReference type="AlphaFoldDB" id="A0A3M6VG24"/>